<protein>
    <submittedName>
        <fullName evidence="2">Uncharacterized protein</fullName>
    </submittedName>
</protein>
<dbReference type="EMBL" id="BLIN01000005">
    <property type="protein sequence ID" value="GFE07589.1"/>
    <property type="molecule type" value="Genomic_DNA"/>
</dbReference>
<dbReference type="Proteomes" id="UP000435837">
    <property type="component" value="Unassembled WGS sequence"/>
</dbReference>
<organism evidence="2 3">
    <name type="scientific">Streptomyces caniferus</name>
    <dbReference type="NCBI Taxonomy" id="285557"/>
    <lineage>
        <taxon>Bacteria</taxon>
        <taxon>Bacillati</taxon>
        <taxon>Actinomycetota</taxon>
        <taxon>Actinomycetes</taxon>
        <taxon>Kitasatosporales</taxon>
        <taxon>Streptomycetaceae</taxon>
        <taxon>Streptomyces</taxon>
    </lineage>
</organism>
<comment type="caution">
    <text evidence="2">The sequence shown here is derived from an EMBL/GenBank/DDBJ whole genome shotgun (WGS) entry which is preliminary data.</text>
</comment>
<sequence length="85" mass="9162">MHQGERGDERGDLEHVSKNRVHIGGSEPLREHKREDEITQQGDGHDQADDVFGGHSFVTPLATRATSAKTAIVVTTKATSAIVSS</sequence>
<gene>
    <name evidence="2" type="ORF">Scani_38570</name>
</gene>
<evidence type="ECO:0000313" key="3">
    <source>
        <dbReference type="Proteomes" id="UP000435837"/>
    </source>
</evidence>
<reference evidence="2 3" key="1">
    <citation type="submission" date="2019-12" db="EMBL/GenBank/DDBJ databases">
        <title>Whole genome shotgun sequence of Streptomyces caniferus NBRC 15389.</title>
        <authorList>
            <person name="Ichikawa N."/>
            <person name="Kimura A."/>
            <person name="Kitahashi Y."/>
            <person name="Komaki H."/>
            <person name="Tamura T."/>
        </authorList>
    </citation>
    <scope>NUCLEOTIDE SEQUENCE [LARGE SCALE GENOMIC DNA]</scope>
    <source>
        <strain evidence="2 3">NBRC 15389</strain>
    </source>
</reference>
<feature type="compositionally biased region" description="Basic and acidic residues" evidence="1">
    <location>
        <begin position="1"/>
        <end position="17"/>
    </location>
</feature>
<accession>A0A640S8M1</accession>
<name>A0A640S8M1_9ACTN</name>
<evidence type="ECO:0000313" key="2">
    <source>
        <dbReference type="EMBL" id="GFE07589.1"/>
    </source>
</evidence>
<dbReference type="AlphaFoldDB" id="A0A640S8M1"/>
<proteinExistence type="predicted"/>
<feature type="region of interest" description="Disordered" evidence="1">
    <location>
        <begin position="1"/>
        <end position="53"/>
    </location>
</feature>
<evidence type="ECO:0000256" key="1">
    <source>
        <dbReference type="SAM" id="MobiDB-lite"/>
    </source>
</evidence>
<feature type="compositionally biased region" description="Basic and acidic residues" evidence="1">
    <location>
        <begin position="28"/>
        <end position="48"/>
    </location>
</feature>